<dbReference type="Ensembl" id="ENSMLET00000035254.1">
    <property type="protein sequence ID" value="ENSMLEP00000011828.1"/>
    <property type="gene ID" value="ENSMLEG00000030091.1"/>
</dbReference>
<proteinExistence type="predicted"/>
<dbReference type="GeneTree" id="ENSGT00510000048142"/>
<evidence type="ECO:0000259" key="4">
    <source>
        <dbReference type="Pfam" id="PF08698"/>
    </source>
</evidence>
<dbReference type="OMA" id="GWEGKLF"/>
<evidence type="ECO:0000256" key="3">
    <source>
        <dbReference type="SAM" id="MobiDB-lite"/>
    </source>
</evidence>
<dbReference type="PANTHER" id="PTHR21686:SF12">
    <property type="entry name" value="DEOXYNUCLEOTIDYLTRANSFERASE TERMINAL-INTERACTING PROTEIN 2"/>
    <property type="match status" value="1"/>
</dbReference>
<keyword evidence="2" id="KW-0539">Nucleus</keyword>
<protein>
    <recommendedName>
        <fullName evidence="4">Fcf2 pre-rRNA processing C-terminal domain-containing protein</fullName>
    </recommendedName>
</protein>
<dbReference type="Proteomes" id="UP000233140">
    <property type="component" value="Unassembled WGS sequence"/>
</dbReference>
<feature type="domain" description="Fcf2 pre-rRNA processing C-terminal" evidence="4">
    <location>
        <begin position="255"/>
        <end position="328"/>
    </location>
</feature>
<evidence type="ECO:0000313" key="6">
    <source>
        <dbReference type="Proteomes" id="UP000233140"/>
    </source>
</evidence>
<name>A0A2K5Y8F0_MANLE</name>
<dbReference type="GO" id="GO:0005730">
    <property type="term" value="C:nucleolus"/>
    <property type="evidence" value="ECO:0007669"/>
    <property type="project" value="UniProtKB-SubCell"/>
</dbReference>
<reference evidence="5" key="1">
    <citation type="submission" date="2025-08" db="UniProtKB">
        <authorList>
            <consortium name="Ensembl"/>
        </authorList>
    </citation>
    <scope>IDENTIFICATION</scope>
</reference>
<evidence type="ECO:0000256" key="1">
    <source>
        <dbReference type="ARBA" id="ARBA00004604"/>
    </source>
</evidence>
<dbReference type="Pfam" id="PF08698">
    <property type="entry name" value="Fcf2"/>
    <property type="match status" value="1"/>
</dbReference>
<evidence type="ECO:0000313" key="5">
    <source>
        <dbReference type="Ensembl" id="ENSMLEP00000011828.1"/>
    </source>
</evidence>
<accession>A0A2K5Y8F0</accession>
<dbReference type="InterPro" id="IPR014810">
    <property type="entry name" value="Fcf2_C"/>
</dbReference>
<feature type="region of interest" description="Disordered" evidence="3">
    <location>
        <begin position="126"/>
        <end position="165"/>
    </location>
</feature>
<dbReference type="AlphaFoldDB" id="A0A2K5Y8F0"/>
<reference evidence="5" key="2">
    <citation type="submission" date="2025-09" db="UniProtKB">
        <authorList>
            <consortium name="Ensembl"/>
        </authorList>
    </citation>
    <scope>IDENTIFICATION</scope>
</reference>
<organism evidence="5 6">
    <name type="scientific">Mandrillus leucophaeus</name>
    <name type="common">Drill</name>
    <name type="synonym">Papio leucophaeus</name>
    <dbReference type="NCBI Taxonomy" id="9568"/>
    <lineage>
        <taxon>Eukaryota</taxon>
        <taxon>Metazoa</taxon>
        <taxon>Chordata</taxon>
        <taxon>Craniata</taxon>
        <taxon>Vertebrata</taxon>
        <taxon>Euteleostomi</taxon>
        <taxon>Mammalia</taxon>
        <taxon>Eutheria</taxon>
        <taxon>Euarchontoglires</taxon>
        <taxon>Primates</taxon>
        <taxon>Haplorrhini</taxon>
        <taxon>Catarrhini</taxon>
        <taxon>Cercopithecidae</taxon>
        <taxon>Cercopithecinae</taxon>
        <taxon>Mandrillus</taxon>
    </lineage>
</organism>
<dbReference type="PANTHER" id="PTHR21686">
    <property type="entry name" value="DEOXYNUCLEOTIDYLTRANSFERASE TERMINAL-INTERACTING PROTEIN 2"/>
    <property type="match status" value="1"/>
</dbReference>
<keyword evidence="6" id="KW-1185">Reference proteome</keyword>
<evidence type="ECO:0000256" key="2">
    <source>
        <dbReference type="ARBA" id="ARBA00023242"/>
    </source>
</evidence>
<dbReference type="STRING" id="9568.ENSMLEP00000011828"/>
<dbReference type="GO" id="GO:0003723">
    <property type="term" value="F:RNA binding"/>
    <property type="evidence" value="ECO:0007669"/>
    <property type="project" value="TreeGrafter"/>
</dbReference>
<sequence length="353" mass="40067">MDGAVLDVGLICQVIGRLHRHLHALHGEEGGQVGRVGGDDDQGEGPPEGWEGKLFKDILLVLSSDESQQSENSENEEDTLCFVENSGQRESLSGDTESLSCDNALFVIDTTPGMSADKNFYLEEEDKASEVATEEEKEEEEGEKSEEDSSDHDENEDEYSDEEDLLNSTKAKLLKLTSSSIDPGLSIKQLGGLYINFNADKLQSNKRTLIQIKEKNKNELLQKAVITPDFEKNHCVPPYSESKYELQKKRREERQKTAGDGWFGMKAPEMTNELKNDLKALKMRKNDRDGFPKYFQIGTIVDNPKQRKRTIVEELLADSEFRRYSRRKYLEIMAEKGANAAGKKFRKKKKFRN</sequence>
<dbReference type="InterPro" id="IPR039883">
    <property type="entry name" value="Fcf2/DNTTIP2"/>
</dbReference>
<comment type="subcellular location">
    <subcellularLocation>
        <location evidence="1">Nucleus</location>
        <location evidence="1">Nucleolus</location>
    </subcellularLocation>
</comment>
<feature type="region of interest" description="Disordered" evidence="3">
    <location>
        <begin position="29"/>
        <end position="51"/>
    </location>
</feature>
<dbReference type="GO" id="GO:0006396">
    <property type="term" value="P:RNA processing"/>
    <property type="evidence" value="ECO:0007669"/>
    <property type="project" value="TreeGrafter"/>
</dbReference>